<dbReference type="EMBL" id="ML994795">
    <property type="protein sequence ID" value="KAF2174669.1"/>
    <property type="molecule type" value="Genomic_DNA"/>
</dbReference>
<feature type="transmembrane region" description="Helical" evidence="6">
    <location>
        <begin position="427"/>
        <end position="446"/>
    </location>
</feature>
<feature type="region of interest" description="Disordered" evidence="5">
    <location>
        <begin position="1"/>
        <end position="85"/>
    </location>
</feature>
<dbReference type="InterPro" id="IPR011701">
    <property type="entry name" value="MFS"/>
</dbReference>
<dbReference type="GO" id="GO:0005886">
    <property type="term" value="C:plasma membrane"/>
    <property type="evidence" value="ECO:0007669"/>
    <property type="project" value="TreeGrafter"/>
</dbReference>
<feature type="transmembrane region" description="Helical" evidence="6">
    <location>
        <begin position="492"/>
        <end position="510"/>
    </location>
</feature>
<keyword evidence="4 6" id="KW-0472">Membrane</keyword>
<proteinExistence type="predicted"/>
<evidence type="ECO:0000313" key="9">
    <source>
        <dbReference type="Proteomes" id="UP000800200"/>
    </source>
</evidence>
<evidence type="ECO:0000313" key="8">
    <source>
        <dbReference type="EMBL" id="KAF2174669.1"/>
    </source>
</evidence>
<feature type="transmembrane region" description="Helical" evidence="6">
    <location>
        <begin position="209"/>
        <end position="231"/>
    </location>
</feature>
<evidence type="ECO:0000256" key="4">
    <source>
        <dbReference type="ARBA" id="ARBA00023136"/>
    </source>
</evidence>
<sequence length="571" mass="64063">MGKPRQERPIDQAQSQVPIHEARQTAVPVNDSDANKKKEELAPTSTGTATRNEKHTNVDADAIVKEEKPSHASGNENELEEKPPHAEIALTGDSSLDTASTDSNLPSSPINLPTWRKLMITLSLCLVGFAIGFESSIGSALVGPIIQIFRVAHPLGLLNVSIYLKGWSFGTALFGPLSEVYGRQYPLYIGVFLFVTFQIPTAVAENVETILICRFLTGFFGSVPLIMVYGIFKDIYHPKKRDLAMNCWVTSLLTGAALGPIAGSYLVANRARGWRWVEYTTIILSSAIYLTVFFIPETHIPRLLQKHPKYTRPGDERDLARARETDCNRTSAKRLIDIWINRPFIMLFTDLVLFLMTLHSALAMGVLYISFETFMLPFLQTRRWLPSKASLPPYIILFLGILCGSLITSYFILSFFRRRRRRPEHRLLPVIIGAFLLSSGLFWFAWTNKRTLHWLGQAASCVFIGAGIFLILQQSEAYVLEIYEAGGYRDSALVATIFLRSLFAAGFTMASRPMYERVHVPWATSAWGFITMACIPIPIVVFLYGEKMRAKGRYTKASFVEEIGLERNGEA</sequence>
<reference evidence="8" key="1">
    <citation type="journal article" date="2020" name="Stud. Mycol.">
        <title>101 Dothideomycetes genomes: a test case for predicting lifestyles and emergence of pathogens.</title>
        <authorList>
            <person name="Haridas S."/>
            <person name="Albert R."/>
            <person name="Binder M."/>
            <person name="Bloem J."/>
            <person name="Labutti K."/>
            <person name="Salamov A."/>
            <person name="Andreopoulos B."/>
            <person name="Baker S."/>
            <person name="Barry K."/>
            <person name="Bills G."/>
            <person name="Bluhm B."/>
            <person name="Cannon C."/>
            <person name="Castanera R."/>
            <person name="Culley D."/>
            <person name="Daum C."/>
            <person name="Ezra D."/>
            <person name="Gonzalez J."/>
            <person name="Henrissat B."/>
            <person name="Kuo A."/>
            <person name="Liang C."/>
            <person name="Lipzen A."/>
            <person name="Lutzoni F."/>
            <person name="Magnuson J."/>
            <person name="Mondo S."/>
            <person name="Nolan M."/>
            <person name="Ohm R."/>
            <person name="Pangilinan J."/>
            <person name="Park H.-J."/>
            <person name="Ramirez L."/>
            <person name="Alfaro M."/>
            <person name="Sun H."/>
            <person name="Tritt A."/>
            <person name="Yoshinaga Y."/>
            <person name="Zwiers L.-H."/>
            <person name="Turgeon B."/>
            <person name="Goodwin S."/>
            <person name="Spatafora J."/>
            <person name="Crous P."/>
            <person name="Grigoriev I."/>
        </authorList>
    </citation>
    <scope>NUCLEOTIDE SEQUENCE</scope>
    <source>
        <strain evidence="8">CBS 207.26</strain>
    </source>
</reference>
<feature type="transmembrane region" description="Helical" evidence="6">
    <location>
        <begin position="279"/>
        <end position="296"/>
    </location>
</feature>
<dbReference type="GO" id="GO:0022857">
    <property type="term" value="F:transmembrane transporter activity"/>
    <property type="evidence" value="ECO:0007669"/>
    <property type="project" value="InterPro"/>
</dbReference>
<dbReference type="PROSITE" id="PS50850">
    <property type="entry name" value="MFS"/>
    <property type="match status" value="1"/>
</dbReference>
<feature type="transmembrane region" description="Helical" evidence="6">
    <location>
        <begin position="391"/>
        <end position="415"/>
    </location>
</feature>
<accession>A0A6A6D8Y5</accession>
<organism evidence="8 9">
    <name type="scientific">Zopfia rhizophila CBS 207.26</name>
    <dbReference type="NCBI Taxonomy" id="1314779"/>
    <lineage>
        <taxon>Eukaryota</taxon>
        <taxon>Fungi</taxon>
        <taxon>Dikarya</taxon>
        <taxon>Ascomycota</taxon>
        <taxon>Pezizomycotina</taxon>
        <taxon>Dothideomycetes</taxon>
        <taxon>Dothideomycetes incertae sedis</taxon>
        <taxon>Zopfiaceae</taxon>
        <taxon>Zopfia</taxon>
    </lineage>
</organism>
<gene>
    <name evidence="8" type="ORF">K469DRAFT_681001</name>
</gene>
<dbReference type="Pfam" id="PF07690">
    <property type="entry name" value="MFS_1"/>
    <property type="match status" value="1"/>
</dbReference>
<feature type="domain" description="Major facilitator superfamily (MFS) profile" evidence="7">
    <location>
        <begin position="120"/>
        <end position="551"/>
    </location>
</feature>
<dbReference type="Gene3D" id="1.20.1250.20">
    <property type="entry name" value="MFS general substrate transporter like domains"/>
    <property type="match status" value="1"/>
</dbReference>
<feature type="transmembrane region" description="Helical" evidence="6">
    <location>
        <begin position="185"/>
        <end position="203"/>
    </location>
</feature>
<keyword evidence="2 6" id="KW-0812">Transmembrane</keyword>
<feature type="transmembrane region" description="Helical" evidence="6">
    <location>
        <begin position="243"/>
        <end position="267"/>
    </location>
</feature>
<feature type="compositionally biased region" description="Basic and acidic residues" evidence="5">
    <location>
        <begin position="51"/>
        <end position="70"/>
    </location>
</feature>
<feature type="transmembrane region" description="Helical" evidence="6">
    <location>
        <begin position="118"/>
        <end position="138"/>
    </location>
</feature>
<feature type="transmembrane region" description="Helical" evidence="6">
    <location>
        <begin position="344"/>
        <end position="371"/>
    </location>
</feature>
<evidence type="ECO:0000256" key="1">
    <source>
        <dbReference type="ARBA" id="ARBA00004141"/>
    </source>
</evidence>
<name>A0A6A6D8Y5_9PEZI</name>
<dbReference type="OrthoDB" id="3936150at2759"/>
<dbReference type="PANTHER" id="PTHR23502">
    <property type="entry name" value="MAJOR FACILITATOR SUPERFAMILY"/>
    <property type="match status" value="1"/>
</dbReference>
<keyword evidence="9" id="KW-1185">Reference proteome</keyword>
<dbReference type="PANTHER" id="PTHR23502:SF47">
    <property type="entry name" value="MAJOR FACILITATOR SUPERFAMILY (MFS) PROFILE DOMAIN-CONTAINING PROTEIN-RELATED"/>
    <property type="match status" value="1"/>
</dbReference>
<dbReference type="InterPro" id="IPR036259">
    <property type="entry name" value="MFS_trans_sf"/>
</dbReference>
<evidence type="ECO:0000259" key="7">
    <source>
        <dbReference type="PROSITE" id="PS50850"/>
    </source>
</evidence>
<feature type="transmembrane region" description="Helical" evidence="6">
    <location>
        <begin position="452"/>
        <end position="472"/>
    </location>
</feature>
<evidence type="ECO:0000256" key="3">
    <source>
        <dbReference type="ARBA" id="ARBA00022989"/>
    </source>
</evidence>
<comment type="subcellular location">
    <subcellularLocation>
        <location evidence="1">Membrane</location>
        <topology evidence="1">Multi-pass membrane protein</topology>
    </subcellularLocation>
</comment>
<evidence type="ECO:0000256" key="5">
    <source>
        <dbReference type="SAM" id="MobiDB-lite"/>
    </source>
</evidence>
<protein>
    <submittedName>
        <fullName evidence="8">MFS general substrate transporter</fullName>
    </submittedName>
</protein>
<feature type="transmembrane region" description="Helical" evidence="6">
    <location>
        <begin position="522"/>
        <end position="544"/>
    </location>
</feature>
<evidence type="ECO:0000256" key="2">
    <source>
        <dbReference type="ARBA" id="ARBA00022692"/>
    </source>
</evidence>
<dbReference type="SUPFAM" id="SSF103473">
    <property type="entry name" value="MFS general substrate transporter"/>
    <property type="match status" value="1"/>
</dbReference>
<evidence type="ECO:0000256" key="6">
    <source>
        <dbReference type="SAM" id="Phobius"/>
    </source>
</evidence>
<dbReference type="AlphaFoldDB" id="A0A6A6D8Y5"/>
<dbReference type="InterPro" id="IPR020846">
    <property type="entry name" value="MFS_dom"/>
</dbReference>
<feature type="compositionally biased region" description="Basic and acidic residues" evidence="5">
    <location>
        <begin position="1"/>
        <end position="10"/>
    </location>
</feature>
<dbReference type="Proteomes" id="UP000800200">
    <property type="component" value="Unassembled WGS sequence"/>
</dbReference>
<keyword evidence="3 6" id="KW-1133">Transmembrane helix</keyword>